<evidence type="ECO:0000256" key="3">
    <source>
        <dbReference type="ARBA" id="ARBA00005582"/>
    </source>
</evidence>
<dbReference type="SUPFAM" id="SSF55811">
    <property type="entry name" value="Nudix"/>
    <property type="match status" value="1"/>
</dbReference>
<dbReference type="OMA" id="FPTCEIN"/>
<comment type="catalytic activity">
    <reaction evidence="8">
        <text>8-oxo-dGDP + H2O = 8-oxo-dGMP + phosphate + H(+)</text>
        <dbReference type="Rhea" id="RHEA:32063"/>
        <dbReference type="ChEBI" id="CHEBI:15377"/>
        <dbReference type="ChEBI" id="CHEBI:15378"/>
        <dbReference type="ChEBI" id="CHEBI:43474"/>
        <dbReference type="ChEBI" id="CHEBI:63224"/>
        <dbReference type="ChEBI" id="CHEBI:63715"/>
        <dbReference type="EC" id="3.6.1.58"/>
    </reaction>
    <physiologicalReaction direction="left-to-right" evidence="8">
        <dbReference type="Rhea" id="RHEA:32064"/>
    </physiologicalReaction>
</comment>
<keyword evidence="7" id="KW-0464">Manganese</keyword>
<dbReference type="GO" id="GO:0044715">
    <property type="term" value="F:8-oxo-dGDP phosphatase activity"/>
    <property type="evidence" value="ECO:0007669"/>
    <property type="project" value="TreeGrafter"/>
</dbReference>
<dbReference type="InterPro" id="IPR000086">
    <property type="entry name" value="NUDIX_hydrolase_dom"/>
</dbReference>
<evidence type="ECO:0000259" key="19">
    <source>
        <dbReference type="PROSITE" id="PS51462"/>
    </source>
</evidence>
<dbReference type="InterPro" id="IPR020084">
    <property type="entry name" value="NUDIX_hydrolase_CS"/>
</dbReference>
<evidence type="ECO:0000256" key="7">
    <source>
        <dbReference type="ARBA" id="ARBA00023211"/>
    </source>
</evidence>
<evidence type="ECO:0000313" key="20">
    <source>
        <dbReference type="EMBL" id="KAG9270513.1"/>
    </source>
</evidence>
<dbReference type="Gene3D" id="3.90.79.10">
    <property type="entry name" value="Nucleoside Triphosphate Pyrophosphohydrolase"/>
    <property type="match status" value="1"/>
</dbReference>
<comment type="catalytic activity">
    <reaction evidence="10">
        <text>8-oxo-GDP + H2O = 8-oxo-GMP + phosphate + H(+)</text>
        <dbReference type="Rhea" id="RHEA:62356"/>
        <dbReference type="ChEBI" id="CHEBI:15377"/>
        <dbReference type="ChEBI" id="CHEBI:15378"/>
        <dbReference type="ChEBI" id="CHEBI:43474"/>
        <dbReference type="ChEBI" id="CHEBI:143554"/>
        <dbReference type="ChEBI" id="CHEBI:145694"/>
        <dbReference type="EC" id="3.6.1.58"/>
    </reaction>
    <physiologicalReaction direction="left-to-right" evidence="10">
        <dbReference type="Rhea" id="RHEA:62357"/>
    </physiologicalReaction>
</comment>
<dbReference type="KEGG" id="amex:103022158"/>
<dbReference type="Ensembl" id="ENSAMXT00005046459.1">
    <property type="protein sequence ID" value="ENSAMXP00005042712.1"/>
    <property type="gene ID" value="ENSAMXG00005019935.1"/>
</dbReference>
<evidence type="ECO:0000256" key="15">
    <source>
        <dbReference type="ARBA" id="ARBA00076305"/>
    </source>
</evidence>
<dbReference type="EMBL" id="JAICCE010000012">
    <property type="protein sequence ID" value="KAG9270513.1"/>
    <property type="molecule type" value="Genomic_DNA"/>
</dbReference>
<dbReference type="PROSITE" id="PS00893">
    <property type="entry name" value="NUDIX_BOX"/>
    <property type="match status" value="1"/>
</dbReference>
<evidence type="ECO:0000256" key="1">
    <source>
        <dbReference type="ARBA" id="ARBA00001936"/>
    </source>
</evidence>
<evidence type="ECO:0000256" key="16">
    <source>
        <dbReference type="ARBA" id="ARBA00080473"/>
    </source>
</evidence>
<dbReference type="PRINTS" id="PR00502">
    <property type="entry name" value="NUDIXFAMILY"/>
</dbReference>
<reference evidence="20 23" key="1">
    <citation type="submission" date="2021-07" db="EMBL/GenBank/DDBJ databases">
        <authorList>
            <person name="Imarazene B."/>
            <person name="Zahm M."/>
            <person name="Klopp C."/>
            <person name="Cabau C."/>
            <person name="Beille S."/>
            <person name="Jouanno E."/>
            <person name="Castinel A."/>
            <person name="Lluch J."/>
            <person name="Gil L."/>
            <person name="Kuchtly C."/>
            <person name="Lopez Roques C."/>
            <person name="Donnadieu C."/>
            <person name="Parrinello H."/>
            <person name="Journot L."/>
            <person name="Du K."/>
            <person name="Schartl M."/>
            <person name="Retaux S."/>
            <person name="Guiguen Y."/>
        </authorList>
    </citation>
    <scope>NUCLEOTIDE SEQUENCE [LARGE SCALE GENOMIC DNA]</scope>
    <source>
        <strain evidence="20">Pach_M1</strain>
        <tissue evidence="20">Testis</tissue>
    </source>
</reference>
<evidence type="ECO:0000256" key="17">
    <source>
        <dbReference type="ARBA" id="ARBA00083158"/>
    </source>
</evidence>
<dbReference type="InterPro" id="IPR015797">
    <property type="entry name" value="NUDIX_hydrolase-like_dom_sf"/>
</dbReference>
<organism evidence="21 22">
    <name type="scientific">Astyanax mexicanus</name>
    <name type="common">Blind cave fish</name>
    <name type="synonym">Astyanax fasciatus mexicanus</name>
    <dbReference type="NCBI Taxonomy" id="7994"/>
    <lineage>
        <taxon>Eukaryota</taxon>
        <taxon>Metazoa</taxon>
        <taxon>Chordata</taxon>
        <taxon>Craniata</taxon>
        <taxon>Vertebrata</taxon>
        <taxon>Euteleostomi</taxon>
        <taxon>Actinopterygii</taxon>
        <taxon>Neopterygii</taxon>
        <taxon>Teleostei</taxon>
        <taxon>Ostariophysi</taxon>
        <taxon>Characiformes</taxon>
        <taxon>Characoidei</taxon>
        <taxon>Acestrorhamphidae</taxon>
        <taxon>Acestrorhamphinae</taxon>
        <taxon>Astyanax</taxon>
    </lineage>
</organism>
<evidence type="ECO:0000256" key="4">
    <source>
        <dbReference type="ARBA" id="ARBA00022723"/>
    </source>
</evidence>
<keyword evidence="5 18" id="KW-0378">Hydrolase</keyword>
<gene>
    <name evidence="20" type="primary">NUDT18</name>
    <name evidence="20" type="ORF">AMEX_G15469</name>
</gene>
<evidence type="ECO:0000256" key="12">
    <source>
        <dbReference type="ARBA" id="ARBA00056193"/>
    </source>
</evidence>
<keyword evidence="6" id="KW-0460">Magnesium</keyword>
<comment type="similarity">
    <text evidence="3 18">Belongs to the Nudix hydrolase family.</text>
</comment>
<comment type="catalytic activity">
    <reaction evidence="11">
        <text>2-oxo-dADP + H2O = 2-oxo-dAMP + phosphate + H(+)</text>
        <dbReference type="Rhea" id="RHEA:35223"/>
        <dbReference type="ChEBI" id="CHEBI:15377"/>
        <dbReference type="ChEBI" id="CHEBI:15378"/>
        <dbReference type="ChEBI" id="CHEBI:43474"/>
        <dbReference type="ChEBI" id="CHEBI:63212"/>
        <dbReference type="ChEBI" id="CHEBI:71363"/>
    </reaction>
    <physiologicalReaction direction="left-to-right" evidence="11">
        <dbReference type="Rhea" id="RHEA:35224"/>
    </physiologicalReaction>
</comment>
<dbReference type="CDD" id="cd04671">
    <property type="entry name" value="NUDIX_8DGDPP_Nudt18"/>
    <property type="match status" value="1"/>
</dbReference>
<dbReference type="AlphaFoldDB" id="A0A8B9KWD0"/>
<evidence type="ECO:0000256" key="2">
    <source>
        <dbReference type="ARBA" id="ARBA00001946"/>
    </source>
</evidence>
<name>A0A8B9KWD0_ASTMX</name>
<evidence type="ECO:0000256" key="10">
    <source>
        <dbReference type="ARBA" id="ARBA00051185"/>
    </source>
</evidence>
<dbReference type="CTD" id="79873"/>
<accession>A0A8B9KWD0</accession>
<evidence type="ECO:0000256" key="6">
    <source>
        <dbReference type="ARBA" id="ARBA00022842"/>
    </source>
</evidence>
<evidence type="ECO:0000313" key="21">
    <source>
        <dbReference type="Ensembl" id="ENSAMXP00005042712.1"/>
    </source>
</evidence>
<keyword evidence="4" id="KW-0479">Metal-binding</keyword>
<dbReference type="PROSITE" id="PS51462">
    <property type="entry name" value="NUDIX"/>
    <property type="match status" value="1"/>
</dbReference>
<evidence type="ECO:0000256" key="11">
    <source>
        <dbReference type="ARBA" id="ARBA00052843"/>
    </source>
</evidence>
<dbReference type="Proteomes" id="UP000694621">
    <property type="component" value="Unplaced"/>
</dbReference>
<reference evidence="21" key="2">
    <citation type="submission" date="2025-05" db="UniProtKB">
        <authorList>
            <consortium name="Ensembl"/>
        </authorList>
    </citation>
    <scope>IDENTIFICATION</scope>
</reference>
<evidence type="ECO:0000313" key="22">
    <source>
        <dbReference type="Proteomes" id="UP000694621"/>
    </source>
</evidence>
<dbReference type="OrthoDB" id="10005910at2759"/>
<dbReference type="GO" id="GO:0044716">
    <property type="term" value="F:8-oxo-GDP phosphatase activity"/>
    <property type="evidence" value="ECO:0007669"/>
    <property type="project" value="TreeGrafter"/>
</dbReference>
<dbReference type="PANTHER" id="PTHR22769">
    <property type="entry name" value="MUTT/NUDIX HYDROLASE"/>
    <property type="match status" value="1"/>
</dbReference>
<comment type="cofactor">
    <cofactor evidence="2">
        <name>Mg(2+)</name>
        <dbReference type="ChEBI" id="CHEBI:18420"/>
    </cofactor>
</comment>
<dbReference type="InterPro" id="IPR020476">
    <property type="entry name" value="Nudix_hydrolase"/>
</dbReference>
<dbReference type="GeneID" id="103022158"/>
<evidence type="ECO:0000256" key="13">
    <source>
        <dbReference type="ARBA" id="ARBA00066482"/>
    </source>
</evidence>
<dbReference type="InterPro" id="IPR042970">
    <property type="entry name" value="NUDT18_NUDIX"/>
</dbReference>
<proteinExistence type="inferred from homology"/>
<evidence type="ECO:0000256" key="18">
    <source>
        <dbReference type="RuleBase" id="RU003476"/>
    </source>
</evidence>
<evidence type="ECO:0000313" key="23">
    <source>
        <dbReference type="Proteomes" id="UP000752171"/>
    </source>
</evidence>
<dbReference type="PANTHER" id="PTHR22769:SF56">
    <property type="entry name" value="8-OXO-DGDP PHOSPHATASE NUDT18"/>
    <property type="match status" value="1"/>
</dbReference>
<comment type="catalytic activity">
    <reaction evidence="9">
        <text>8-oxo-dADP + H2O = 8-oxo-dAMP + phosphate + H(+)</text>
        <dbReference type="Rhea" id="RHEA:35219"/>
        <dbReference type="ChEBI" id="CHEBI:15377"/>
        <dbReference type="ChEBI" id="CHEBI:15378"/>
        <dbReference type="ChEBI" id="CHEBI:43474"/>
        <dbReference type="ChEBI" id="CHEBI:71361"/>
        <dbReference type="ChEBI" id="CHEBI:71362"/>
    </reaction>
    <physiologicalReaction direction="left-to-right" evidence="9">
        <dbReference type="Rhea" id="RHEA:35220"/>
    </physiologicalReaction>
</comment>
<dbReference type="EC" id="3.6.1.58" evidence="13"/>
<comment type="cofactor">
    <cofactor evidence="1">
        <name>Mn(2+)</name>
        <dbReference type="ChEBI" id="CHEBI:29035"/>
    </cofactor>
</comment>
<dbReference type="Pfam" id="PF00293">
    <property type="entry name" value="NUDIX"/>
    <property type="match status" value="1"/>
</dbReference>
<evidence type="ECO:0000256" key="5">
    <source>
        <dbReference type="ARBA" id="ARBA00022801"/>
    </source>
</evidence>
<protein>
    <recommendedName>
        <fullName evidence="14">8-oxo-dGDP phosphatase NUDT18</fullName>
        <ecNumber evidence="13">3.6.1.58</ecNumber>
    </recommendedName>
    <alternativeName>
        <fullName evidence="17">2-hydroxy-dADP phosphatase</fullName>
    </alternativeName>
    <alternativeName>
        <fullName evidence="15">7,8-dihydro-8-oxoguanine phosphatase</fullName>
    </alternativeName>
    <alternativeName>
        <fullName evidence="16">Nucleoside diphosphate-linked moiety X motif 18</fullName>
    </alternativeName>
</protein>
<dbReference type="FunFam" id="3.90.79.10:FF:000080">
    <property type="entry name" value="8-oxo-dGDP phosphatase NUDT18"/>
    <property type="match status" value="1"/>
</dbReference>
<dbReference type="GO" id="GO:0046872">
    <property type="term" value="F:metal ion binding"/>
    <property type="evidence" value="ECO:0007669"/>
    <property type="project" value="UniProtKB-KW"/>
</dbReference>
<feature type="domain" description="Nudix hydrolase" evidence="19">
    <location>
        <begin position="36"/>
        <end position="165"/>
    </location>
</feature>
<sequence length="335" mass="37901">MGSEGLEEETVEKILNGEGLEVTEYDWTPEEPKPVTLRSNVCYIVAAVIFNAKGEVLMVQEAKKDCYGQWYLPAGRMEPGESIEEAVQREVKEEAGVDCQPVTMLQVQESGPQWIRFTFLAEITGGSLKTRAEADSESLQAQWWDREAHLPLRAWDILTLIEAGLKYHQKPWFPVCLPTDLPCEVVCQRILLVFAPSDPDNEENVWLLLCNGSADSDAETHPHLPVSLAVKKHTVTWAGRRLLQECMVPCEALHVDISGILSVQHNGRVHGKTDGLCLNTLVMVEYIEGFPGDHQSPPSLENKRYKWHKVINQRLRTKILQRIKKNSLLPLYSLR</sequence>
<evidence type="ECO:0000256" key="8">
    <source>
        <dbReference type="ARBA" id="ARBA00050269"/>
    </source>
</evidence>
<evidence type="ECO:0000256" key="9">
    <source>
        <dbReference type="ARBA" id="ARBA00050338"/>
    </source>
</evidence>
<evidence type="ECO:0000256" key="14">
    <source>
        <dbReference type="ARBA" id="ARBA00071481"/>
    </source>
</evidence>
<comment type="function">
    <text evidence="12">Mediates the hydrolysis of oxidized nucleoside diphosphate derivatives. Hydrolyzes 8-oxo-7,8-dihydroguanine (8-oxo-Gua)-containing deoxyribo- and ribonucleoside diphosphates to the monophosphates. Hydrolyzes 8-oxo-dGDP and 8-oxo-GDP with the same efficiencies. Also hydrolyzes 8-OH-dADP and 2-OH-dADP. Exhibited no or minimal hydrolysis activity against 8-oxo-dGTP, 8-oxo-GTP, dGTP, GTP, dGDP and GDP. Probably removes oxidized guanine nucleotides from both the DNA and RNA precursor pools.</text>
</comment>
<dbReference type="Proteomes" id="UP000752171">
    <property type="component" value="Unassembled WGS sequence"/>
</dbReference>